<keyword evidence="1" id="KW-1133">Transmembrane helix</keyword>
<dbReference type="EMBL" id="CP073767">
    <property type="protein sequence ID" value="UWZ52546.1"/>
    <property type="molecule type" value="Genomic_DNA"/>
</dbReference>
<dbReference type="Proteomes" id="UP001058003">
    <property type="component" value="Chromosome"/>
</dbReference>
<name>A0A9Q9IB69_9ACTN</name>
<feature type="transmembrane region" description="Helical" evidence="1">
    <location>
        <begin position="31"/>
        <end position="51"/>
    </location>
</feature>
<protein>
    <submittedName>
        <fullName evidence="2">Uncharacterized protein</fullName>
    </submittedName>
</protein>
<accession>A0A9Q9IB69</accession>
<dbReference type="KEGG" id="daur:Daura_38795"/>
<evidence type="ECO:0000313" key="3">
    <source>
        <dbReference type="Proteomes" id="UP001058003"/>
    </source>
</evidence>
<sequence>MRRADLVWWVLLGAGSAFAAAMFMLDKTPPHLLFAVLPAFGIAATLSRSWLRARSSHSRGR</sequence>
<evidence type="ECO:0000313" key="2">
    <source>
        <dbReference type="EMBL" id="UWZ52546.1"/>
    </source>
</evidence>
<keyword evidence="1" id="KW-0812">Transmembrane</keyword>
<organism evidence="2 3">
    <name type="scientific">Dactylosporangium aurantiacum</name>
    <dbReference type="NCBI Taxonomy" id="35754"/>
    <lineage>
        <taxon>Bacteria</taxon>
        <taxon>Bacillati</taxon>
        <taxon>Actinomycetota</taxon>
        <taxon>Actinomycetes</taxon>
        <taxon>Micromonosporales</taxon>
        <taxon>Micromonosporaceae</taxon>
        <taxon>Dactylosporangium</taxon>
    </lineage>
</organism>
<gene>
    <name evidence="2" type="ORF">Daura_38795</name>
</gene>
<feature type="transmembrane region" description="Helical" evidence="1">
    <location>
        <begin position="7"/>
        <end position="25"/>
    </location>
</feature>
<dbReference type="AlphaFoldDB" id="A0A9Q9IB69"/>
<keyword evidence="3" id="KW-1185">Reference proteome</keyword>
<proteinExistence type="predicted"/>
<reference evidence="2" key="1">
    <citation type="submission" date="2021-04" db="EMBL/GenBank/DDBJ databases">
        <title>Dactylosporangium aurantiacum NRRL B-8018 full assembly.</title>
        <authorList>
            <person name="Hartkoorn R.C."/>
            <person name="Beaudoing E."/>
            <person name="Hot D."/>
        </authorList>
    </citation>
    <scope>NUCLEOTIDE SEQUENCE</scope>
    <source>
        <strain evidence="2">NRRL B-8018</strain>
    </source>
</reference>
<dbReference type="RefSeq" id="WP_156090038.1">
    <property type="nucleotide sequence ID" value="NZ_CP073767.1"/>
</dbReference>
<keyword evidence="1" id="KW-0472">Membrane</keyword>
<evidence type="ECO:0000256" key="1">
    <source>
        <dbReference type="SAM" id="Phobius"/>
    </source>
</evidence>